<keyword evidence="2" id="KW-0472">Membrane</keyword>
<evidence type="ECO:0000313" key="4">
    <source>
        <dbReference type="Proteomes" id="UP001221757"/>
    </source>
</evidence>
<feature type="compositionally biased region" description="Basic and acidic residues" evidence="1">
    <location>
        <begin position="363"/>
        <end position="378"/>
    </location>
</feature>
<feature type="transmembrane region" description="Helical" evidence="2">
    <location>
        <begin position="285"/>
        <end position="305"/>
    </location>
</feature>
<dbReference type="Proteomes" id="UP001221757">
    <property type="component" value="Unassembled WGS sequence"/>
</dbReference>
<dbReference type="AlphaFoldDB" id="A0AAD7GZ51"/>
<reference evidence="3" key="1">
    <citation type="submission" date="2023-03" db="EMBL/GenBank/DDBJ databases">
        <title>Massive genome expansion in bonnet fungi (Mycena s.s.) driven by repeated elements and novel gene families across ecological guilds.</title>
        <authorList>
            <consortium name="Lawrence Berkeley National Laboratory"/>
            <person name="Harder C.B."/>
            <person name="Miyauchi S."/>
            <person name="Viragh M."/>
            <person name="Kuo A."/>
            <person name="Thoen E."/>
            <person name="Andreopoulos B."/>
            <person name="Lu D."/>
            <person name="Skrede I."/>
            <person name="Drula E."/>
            <person name="Henrissat B."/>
            <person name="Morin E."/>
            <person name="Kohler A."/>
            <person name="Barry K."/>
            <person name="LaButti K."/>
            <person name="Morin E."/>
            <person name="Salamov A."/>
            <person name="Lipzen A."/>
            <person name="Mereny Z."/>
            <person name="Hegedus B."/>
            <person name="Baldrian P."/>
            <person name="Stursova M."/>
            <person name="Weitz H."/>
            <person name="Taylor A."/>
            <person name="Grigoriev I.V."/>
            <person name="Nagy L.G."/>
            <person name="Martin F."/>
            <person name="Kauserud H."/>
        </authorList>
    </citation>
    <scope>NUCLEOTIDE SEQUENCE</scope>
    <source>
        <strain evidence="3">CBHHK067</strain>
    </source>
</reference>
<feature type="transmembrane region" description="Helical" evidence="2">
    <location>
        <begin position="243"/>
        <end position="265"/>
    </location>
</feature>
<evidence type="ECO:0000256" key="2">
    <source>
        <dbReference type="SAM" id="Phobius"/>
    </source>
</evidence>
<feature type="transmembrane region" description="Helical" evidence="2">
    <location>
        <begin position="191"/>
        <end position="212"/>
    </location>
</feature>
<name>A0AAD7GZ51_MYCRO</name>
<feature type="region of interest" description="Disordered" evidence="1">
    <location>
        <begin position="363"/>
        <end position="384"/>
    </location>
</feature>
<accession>A0AAD7GZ51</accession>
<feature type="transmembrane region" description="Helical" evidence="2">
    <location>
        <begin position="117"/>
        <end position="135"/>
    </location>
</feature>
<feature type="transmembrane region" description="Helical" evidence="2">
    <location>
        <begin position="147"/>
        <end position="171"/>
    </location>
</feature>
<organism evidence="3 4">
    <name type="scientific">Mycena rosella</name>
    <name type="common">Pink bonnet</name>
    <name type="synonym">Agaricus rosellus</name>
    <dbReference type="NCBI Taxonomy" id="1033263"/>
    <lineage>
        <taxon>Eukaryota</taxon>
        <taxon>Fungi</taxon>
        <taxon>Dikarya</taxon>
        <taxon>Basidiomycota</taxon>
        <taxon>Agaricomycotina</taxon>
        <taxon>Agaricomycetes</taxon>
        <taxon>Agaricomycetidae</taxon>
        <taxon>Agaricales</taxon>
        <taxon>Marasmiineae</taxon>
        <taxon>Mycenaceae</taxon>
        <taxon>Mycena</taxon>
    </lineage>
</organism>
<keyword evidence="4" id="KW-1185">Reference proteome</keyword>
<feature type="transmembrane region" description="Helical" evidence="2">
    <location>
        <begin position="56"/>
        <end position="76"/>
    </location>
</feature>
<sequence length="384" mass="42231">MTPDELTSLNEIGHDMVQGFSAIIFETLLLTLYGVFTLKSLLLVRRSGRVRTNGSGFGLPTTIVAMFVMAIVLWTLDLANSIMEAKLTLIESSDGPIDSKLDNAHAFIFRLEAAQDVLYALMSLLGDAIIIHRAWKLQAFSSCLWVLFVPCAFLVGSLVATVILTSCVAQLGSHIVGESFGNPLCTNIQIITYVMPTANIALATSLIGITVWKYRKSVGSLFRDNDSVDSANKKTKRTQVERILVLLVESGILYFLFFATQIVLGSPPVYAWIESSPGLTFASKIYSYSCSVIVGLYPTILIVLARSKHNVLDRAAASSCATSLPSIRIAQMPVYTETDRRTPTGTWTTIEIVARRPDEIELESRHDPLSHNDEEKAEIAYSVR</sequence>
<keyword evidence="2" id="KW-0812">Transmembrane</keyword>
<protein>
    <submittedName>
        <fullName evidence="3">Uncharacterized protein</fullName>
    </submittedName>
</protein>
<comment type="caution">
    <text evidence="3">The sequence shown here is derived from an EMBL/GenBank/DDBJ whole genome shotgun (WGS) entry which is preliminary data.</text>
</comment>
<evidence type="ECO:0000313" key="3">
    <source>
        <dbReference type="EMBL" id="KAJ7708644.1"/>
    </source>
</evidence>
<feature type="transmembrane region" description="Helical" evidence="2">
    <location>
        <begin position="20"/>
        <end position="44"/>
    </location>
</feature>
<gene>
    <name evidence="3" type="ORF">B0H17DRAFT_1191161</name>
</gene>
<dbReference type="EMBL" id="JARKIE010000003">
    <property type="protein sequence ID" value="KAJ7708644.1"/>
    <property type="molecule type" value="Genomic_DNA"/>
</dbReference>
<keyword evidence="2" id="KW-1133">Transmembrane helix</keyword>
<evidence type="ECO:0000256" key="1">
    <source>
        <dbReference type="SAM" id="MobiDB-lite"/>
    </source>
</evidence>
<proteinExistence type="predicted"/>